<dbReference type="Proteomes" id="UP001176940">
    <property type="component" value="Unassembled WGS sequence"/>
</dbReference>
<feature type="compositionally biased region" description="Basic and acidic residues" evidence="3">
    <location>
        <begin position="245"/>
        <end position="256"/>
    </location>
</feature>
<proteinExistence type="predicted"/>
<protein>
    <recommendedName>
        <fullName evidence="6">Paralemmin-3</fullName>
    </recommendedName>
</protein>
<evidence type="ECO:0000256" key="3">
    <source>
        <dbReference type="SAM" id="MobiDB-lite"/>
    </source>
</evidence>
<dbReference type="InterPro" id="IPR004965">
    <property type="entry name" value="Paralemmin"/>
</dbReference>
<feature type="compositionally biased region" description="Polar residues" evidence="3">
    <location>
        <begin position="490"/>
        <end position="500"/>
    </location>
</feature>
<keyword evidence="1 2" id="KW-0175">Coiled coil</keyword>
<evidence type="ECO:0000256" key="2">
    <source>
        <dbReference type="SAM" id="Coils"/>
    </source>
</evidence>
<feature type="region of interest" description="Disordered" evidence="3">
    <location>
        <begin position="219"/>
        <end position="256"/>
    </location>
</feature>
<dbReference type="PANTHER" id="PTHR47528">
    <property type="entry name" value="PARALEMMIN-3"/>
    <property type="match status" value="1"/>
</dbReference>
<gene>
    <name evidence="4" type="ORF">RIMI_LOCUS10874417</name>
</gene>
<evidence type="ECO:0000313" key="5">
    <source>
        <dbReference type="Proteomes" id="UP001176940"/>
    </source>
</evidence>
<keyword evidence="5" id="KW-1185">Reference proteome</keyword>
<feature type="coiled-coil region" evidence="2">
    <location>
        <begin position="23"/>
        <end position="107"/>
    </location>
</feature>
<dbReference type="PANTHER" id="PTHR47528:SF1">
    <property type="entry name" value="PARALEMMIN-3"/>
    <property type="match status" value="1"/>
</dbReference>
<reference evidence="4" key="1">
    <citation type="submission" date="2023-07" db="EMBL/GenBank/DDBJ databases">
        <authorList>
            <person name="Stuckert A."/>
        </authorList>
    </citation>
    <scope>NUCLEOTIDE SEQUENCE</scope>
</reference>
<feature type="region of interest" description="Disordered" evidence="3">
    <location>
        <begin position="123"/>
        <end position="173"/>
    </location>
</feature>
<feature type="compositionally biased region" description="Polar residues" evidence="3">
    <location>
        <begin position="123"/>
        <end position="133"/>
    </location>
</feature>
<organism evidence="4 5">
    <name type="scientific">Ranitomeya imitator</name>
    <name type="common">mimic poison frog</name>
    <dbReference type="NCBI Taxonomy" id="111125"/>
    <lineage>
        <taxon>Eukaryota</taxon>
        <taxon>Metazoa</taxon>
        <taxon>Chordata</taxon>
        <taxon>Craniata</taxon>
        <taxon>Vertebrata</taxon>
        <taxon>Euteleostomi</taxon>
        <taxon>Amphibia</taxon>
        <taxon>Batrachia</taxon>
        <taxon>Anura</taxon>
        <taxon>Neobatrachia</taxon>
        <taxon>Hyloidea</taxon>
        <taxon>Dendrobatidae</taxon>
        <taxon>Dendrobatinae</taxon>
        <taxon>Ranitomeya</taxon>
    </lineage>
</organism>
<feature type="region of interest" description="Disordered" evidence="3">
    <location>
        <begin position="463"/>
        <end position="543"/>
    </location>
</feature>
<evidence type="ECO:0000256" key="1">
    <source>
        <dbReference type="ARBA" id="ARBA00023054"/>
    </source>
</evidence>
<comment type="caution">
    <text evidence="4">The sequence shown here is derived from an EMBL/GenBank/DDBJ whole genome shotgun (WGS) entry which is preliminary data.</text>
</comment>
<evidence type="ECO:0008006" key="6">
    <source>
        <dbReference type="Google" id="ProtNLM"/>
    </source>
</evidence>
<evidence type="ECO:0000313" key="4">
    <source>
        <dbReference type="EMBL" id="CAJ0945409.1"/>
    </source>
</evidence>
<feature type="compositionally biased region" description="Basic and acidic residues" evidence="3">
    <location>
        <begin position="134"/>
        <end position="168"/>
    </location>
</feature>
<feature type="coiled-coil region" evidence="2">
    <location>
        <begin position="265"/>
        <end position="315"/>
    </location>
</feature>
<name>A0ABN9LQ44_9NEOB</name>
<accession>A0ABN9LQ44</accession>
<dbReference type="InterPro" id="IPR024149">
    <property type="entry name" value="Paralemmin-3"/>
</dbReference>
<sequence>MATSKEVIKMGETQIYNQRLFGITDGNQEKRRLLGEVDRIERELELQKLKLQQLKRKSLRERWLLEGLAPAPCAETENPLSETEDKIKQLEDELKSLQLQLVYLENPELKIETLKKQQVSNTQLLNGDRSQQNPDKKDPIHGKRKVQEEHKVIEEEDVQPKGESEKQGEVVVPSQKDLKDVVVRHPVPAPRGIRVSNHWIVKNQDETSPDRKTDIMEKEHDTEMETSNHSLEPQNDESENLSPNEELKDGSLDQEHTDQDLLNQNSNLDKRLRIEEENIDHLTKELKHKDLSFNAEGLKSEVSQLSSSNENMRNDLDSQHNLVKVTLLEASDQNEKETQPSPVVVNQYEGQDEPLVRDNSVHNSQDVEEKQVSVSIIQDDQNEESALPKCQEEPVEPVLVLIGHDNKQDLESTSFPLHQSLVLMSSDQEQSTKPPCNDQVSSVSLPCEDLVSQVQISQVMVITTPGPPFSEEPAHHSSQHGPSANHHYQPGTTEASTLAENQPLLHKQPETDAQLGPHGSNTAETRDKSTPGKKKSCQCCVIM</sequence>
<dbReference type="Pfam" id="PF03285">
    <property type="entry name" value="Paralemmin"/>
    <property type="match status" value="1"/>
</dbReference>
<dbReference type="EMBL" id="CAUEEQ010023964">
    <property type="protein sequence ID" value="CAJ0945409.1"/>
    <property type="molecule type" value="Genomic_DNA"/>
</dbReference>